<feature type="region of interest" description="Disordered" evidence="1">
    <location>
        <begin position="103"/>
        <end position="122"/>
    </location>
</feature>
<proteinExistence type="predicted"/>
<evidence type="ECO:0000256" key="1">
    <source>
        <dbReference type="SAM" id="MobiDB-lite"/>
    </source>
</evidence>
<keyword evidence="3" id="KW-1185">Reference proteome</keyword>
<comment type="caution">
    <text evidence="2">The sequence shown here is derived from an EMBL/GenBank/DDBJ whole genome shotgun (WGS) entry which is preliminary data.</text>
</comment>
<sequence length="122" mass="12592">MGGRATARCAPIPGTFTATQSGSGGALRAVADDSTVDAARYAGHDDHVRNDSCWDAHTAVLIVACRYPPGTGGCGRAPDATFLRAAGFAASVRHPGLPEWPGCRLERGERNQTPLSPFAVSG</sequence>
<reference evidence="3" key="1">
    <citation type="journal article" date="2021" name="Int. J. Syst. Evol. Microbiol.">
        <title>Actinocatenispora comari sp. nov., an endophytic actinomycete isolated from aerial parts of Comarum salesowianum.</title>
        <authorList>
            <person name="Oyunbileg N."/>
            <person name="Iizaka Y."/>
            <person name="Hamada M."/>
            <person name="Davaapurev B.O."/>
            <person name="Fukumoto A."/>
            <person name="Tsetseg B."/>
            <person name="Kato F."/>
            <person name="Tamura T."/>
            <person name="Batkhuu J."/>
            <person name="Anzai Y."/>
        </authorList>
    </citation>
    <scope>NUCLEOTIDE SEQUENCE [LARGE SCALE GENOMIC DNA]</scope>
    <source>
        <strain evidence="3">NUM-2625</strain>
    </source>
</reference>
<dbReference type="EMBL" id="BOPO01000028">
    <property type="protein sequence ID" value="GIL26807.1"/>
    <property type="molecule type" value="Genomic_DNA"/>
</dbReference>
<name>A0A8J4ACV6_9ACTN</name>
<evidence type="ECO:0000313" key="3">
    <source>
        <dbReference type="Proteomes" id="UP000614996"/>
    </source>
</evidence>
<accession>A0A8J4ACV6</accession>
<organism evidence="2 3">
    <name type="scientific">Actinocatenispora comari</name>
    <dbReference type="NCBI Taxonomy" id="2807577"/>
    <lineage>
        <taxon>Bacteria</taxon>
        <taxon>Bacillati</taxon>
        <taxon>Actinomycetota</taxon>
        <taxon>Actinomycetes</taxon>
        <taxon>Micromonosporales</taxon>
        <taxon>Micromonosporaceae</taxon>
        <taxon>Actinocatenispora</taxon>
    </lineage>
</organism>
<protein>
    <submittedName>
        <fullName evidence="2">Uncharacterized protein</fullName>
    </submittedName>
</protein>
<gene>
    <name evidence="2" type="ORF">NUM_20610</name>
</gene>
<evidence type="ECO:0000313" key="2">
    <source>
        <dbReference type="EMBL" id="GIL26807.1"/>
    </source>
</evidence>
<dbReference type="Proteomes" id="UP000614996">
    <property type="component" value="Unassembled WGS sequence"/>
</dbReference>
<dbReference type="AlphaFoldDB" id="A0A8J4ACV6"/>